<evidence type="ECO:0000259" key="1">
    <source>
        <dbReference type="Pfam" id="PF13601"/>
    </source>
</evidence>
<gene>
    <name evidence="2" type="ORF">MB27_03370</name>
</gene>
<feature type="domain" description="Winged helix DNA-binding" evidence="1">
    <location>
        <begin position="17"/>
        <end position="91"/>
    </location>
</feature>
<dbReference type="InterPro" id="IPR036388">
    <property type="entry name" value="WH-like_DNA-bd_sf"/>
</dbReference>
<organism evidence="2 3">
    <name type="scientific">Actinoplanes utahensis</name>
    <dbReference type="NCBI Taxonomy" id="1869"/>
    <lineage>
        <taxon>Bacteria</taxon>
        <taxon>Bacillati</taxon>
        <taxon>Actinomycetota</taxon>
        <taxon>Actinomycetes</taxon>
        <taxon>Micromonosporales</taxon>
        <taxon>Micromonosporaceae</taxon>
        <taxon>Actinoplanes</taxon>
    </lineage>
</organism>
<dbReference type="PANTHER" id="PTHR37318:SF1">
    <property type="entry name" value="BSL7504 PROTEIN"/>
    <property type="match status" value="1"/>
</dbReference>
<dbReference type="EMBL" id="JRTT01000003">
    <property type="protein sequence ID" value="KHD78688.1"/>
    <property type="molecule type" value="Genomic_DNA"/>
</dbReference>
<dbReference type="AlphaFoldDB" id="A0A0A6UUQ8"/>
<name>A0A0A6UUQ8_ACTUT</name>
<keyword evidence="3" id="KW-1185">Reference proteome</keyword>
<reference evidence="2 3" key="1">
    <citation type="submission" date="2014-10" db="EMBL/GenBank/DDBJ databases">
        <title>Draft genome sequence of Actinoplanes utahensis NRRL 12052.</title>
        <authorList>
            <person name="Velasco-Bucheli B."/>
            <person name="del Cerro C."/>
            <person name="Hormigo D."/>
            <person name="Garcia J.L."/>
            <person name="Acebal C."/>
            <person name="Arroyo M."/>
            <person name="de la Mata I."/>
        </authorList>
    </citation>
    <scope>NUCLEOTIDE SEQUENCE [LARGE SCALE GENOMIC DNA]</scope>
    <source>
        <strain evidence="2 3">NRRL 12052</strain>
    </source>
</reference>
<dbReference type="CDD" id="cd00090">
    <property type="entry name" value="HTH_ARSR"/>
    <property type="match status" value="1"/>
</dbReference>
<dbReference type="PANTHER" id="PTHR37318">
    <property type="entry name" value="BSL7504 PROTEIN"/>
    <property type="match status" value="1"/>
</dbReference>
<dbReference type="SUPFAM" id="SSF46785">
    <property type="entry name" value="Winged helix' DNA-binding domain"/>
    <property type="match status" value="1"/>
</dbReference>
<evidence type="ECO:0000313" key="2">
    <source>
        <dbReference type="EMBL" id="KHD78688.1"/>
    </source>
</evidence>
<proteinExistence type="predicted"/>
<evidence type="ECO:0000313" key="3">
    <source>
        <dbReference type="Proteomes" id="UP000054537"/>
    </source>
</evidence>
<dbReference type="InterPro" id="IPR011991">
    <property type="entry name" value="ArsR-like_HTH"/>
</dbReference>
<sequence>MTDAQPPGFNELLHSPVRLSLAALLAPAVFVEFSFLREATGLSDSALSKQLTALQDAGYVEIRRTGRRANARLTDTGRHALNQHAQALRALLGDALDPVPADRPE</sequence>
<dbReference type="OrthoDB" id="4952043at2"/>
<dbReference type="InterPro" id="IPR036390">
    <property type="entry name" value="WH_DNA-bd_sf"/>
</dbReference>
<dbReference type="STRING" id="1869.MB27_03370"/>
<protein>
    <submittedName>
        <fullName evidence="2">MarR family transcriptional regulator</fullName>
    </submittedName>
</protein>
<dbReference type="eggNOG" id="COG0640">
    <property type="taxonomic scope" value="Bacteria"/>
</dbReference>
<dbReference type="RefSeq" id="WP_043522383.1">
    <property type="nucleotide sequence ID" value="NZ_BAABKU010000009.1"/>
</dbReference>
<accession>A0A0A6UUQ8</accession>
<dbReference type="Pfam" id="PF13601">
    <property type="entry name" value="HTH_34"/>
    <property type="match status" value="1"/>
</dbReference>
<dbReference type="Gene3D" id="1.10.10.10">
    <property type="entry name" value="Winged helix-like DNA-binding domain superfamily/Winged helix DNA-binding domain"/>
    <property type="match status" value="1"/>
</dbReference>
<comment type="caution">
    <text evidence="2">The sequence shown here is derived from an EMBL/GenBank/DDBJ whole genome shotgun (WGS) entry which is preliminary data.</text>
</comment>
<dbReference type="Proteomes" id="UP000054537">
    <property type="component" value="Unassembled WGS sequence"/>
</dbReference>
<dbReference type="InterPro" id="IPR027395">
    <property type="entry name" value="WH_DNA-bd_dom"/>
</dbReference>